<feature type="domain" description="MOSC" evidence="4">
    <location>
        <begin position="41"/>
        <end position="181"/>
    </location>
</feature>
<keyword evidence="2" id="KW-0411">Iron-sulfur</keyword>
<dbReference type="CDD" id="cd00207">
    <property type="entry name" value="fer2"/>
    <property type="match status" value="1"/>
</dbReference>
<keyword evidence="1" id="KW-0001">2Fe-2S</keyword>
<evidence type="ECO:0000313" key="7">
    <source>
        <dbReference type="Proteomes" id="UP000758603"/>
    </source>
</evidence>
<dbReference type="PROSITE" id="PS51085">
    <property type="entry name" value="2FE2S_FER_2"/>
    <property type="match status" value="1"/>
</dbReference>
<dbReference type="PANTHER" id="PTHR30212">
    <property type="entry name" value="PROTEIN YIIM"/>
    <property type="match status" value="1"/>
</dbReference>
<feature type="domain" description="2Fe-2S ferredoxin-type" evidence="3">
    <location>
        <begin position="486"/>
        <end position="571"/>
    </location>
</feature>
<protein>
    <submittedName>
        <fullName evidence="6">Pyruvate kinase-like protein</fullName>
    </submittedName>
</protein>
<evidence type="ECO:0000256" key="1">
    <source>
        <dbReference type="ARBA" id="ARBA00022714"/>
    </source>
</evidence>
<dbReference type="AlphaFoldDB" id="A0A9P8UNP1"/>
<proteinExistence type="predicted"/>
<accession>A0A9P8UNP1</accession>
<dbReference type="PRINTS" id="PR00409">
    <property type="entry name" value="PHDIOXRDTASE"/>
</dbReference>
<dbReference type="SUPFAM" id="SSF63380">
    <property type="entry name" value="Riboflavin synthase domain-like"/>
    <property type="match status" value="1"/>
</dbReference>
<feature type="domain" description="FAD-binding FR-type" evidence="5">
    <location>
        <begin position="247"/>
        <end position="349"/>
    </location>
</feature>
<dbReference type="Pfam" id="PF00111">
    <property type="entry name" value="Fer2"/>
    <property type="match status" value="1"/>
</dbReference>
<dbReference type="InterPro" id="IPR017927">
    <property type="entry name" value="FAD-bd_FR_type"/>
</dbReference>
<dbReference type="Gene3D" id="3.40.50.80">
    <property type="entry name" value="Nucleotide-binding domain of ferredoxin-NADP reductase (FNR) module"/>
    <property type="match status" value="1"/>
</dbReference>
<dbReference type="CDD" id="cd06185">
    <property type="entry name" value="PDR_like"/>
    <property type="match status" value="1"/>
</dbReference>
<keyword evidence="6" id="KW-0418">Kinase</keyword>
<dbReference type="RefSeq" id="XP_045959702.1">
    <property type="nucleotide sequence ID" value="XM_046097766.1"/>
</dbReference>
<dbReference type="SUPFAM" id="SSF50800">
    <property type="entry name" value="PK beta-barrel domain-like"/>
    <property type="match status" value="1"/>
</dbReference>
<dbReference type="Gene3D" id="3.10.20.30">
    <property type="match status" value="1"/>
</dbReference>
<dbReference type="InterPro" id="IPR005163">
    <property type="entry name" value="Tri_helical_YiiM-like"/>
</dbReference>
<comment type="caution">
    <text evidence="6">The sequence shown here is derived from an EMBL/GenBank/DDBJ whole genome shotgun (WGS) entry which is preliminary data.</text>
</comment>
<reference evidence="6" key="1">
    <citation type="journal article" date="2021" name="Nat. Commun.">
        <title>Genetic determinants of endophytism in the Arabidopsis root mycobiome.</title>
        <authorList>
            <person name="Mesny F."/>
            <person name="Miyauchi S."/>
            <person name="Thiergart T."/>
            <person name="Pickel B."/>
            <person name="Atanasova L."/>
            <person name="Karlsson M."/>
            <person name="Huettel B."/>
            <person name="Barry K.W."/>
            <person name="Haridas S."/>
            <person name="Chen C."/>
            <person name="Bauer D."/>
            <person name="Andreopoulos W."/>
            <person name="Pangilinan J."/>
            <person name="LaButti K."/>
            <person name="Riley R."/>
            <person name="Lipzen A."/>
            <person name="Clum A."/>
            <person name="Drula E."/>
            <person name="Henrissat B."/>
            <person name="Kohler A."/>
            <person name="Grigoriev I.V."/>
            <person name="Martin F.M."/>
            <person name="Hacquard S."/>
        </authorList>
    </citation>
    <scope>NUCLEOTIDE SEQUENCE</scope>
    <source>
        <strain evidence="6">MPI-SDFR-AT-0073</strain>
    </source>
</reference>
<dbReference type="PROSITE" id="PS51340">
    <property type="entry name" value="MOSC"/>
    <property type="match status" value="1"/>
</dbReference>
<dbReference type="InterPro" id="IPR001041">
    <property type="entry name" value="2Fe-2S_ferredoxin-type"/>
</dbReference>
<dbReference type="InterPro" id="IPR036010">
    <property type="entry name" value="2Fe-2S_ferredoxin-like_sf"/>
</dbReference>
<dbReference type="OrthoDB" id="5390at2759"/>
<dbReference type="GeneID" id="70126658"/>
<dbReference type="Gene3D" id="2.40.30.10">
    <property type="entry name" value="Translation factors"/>
    <property type="match status" value="1"/>
</dbReference>
<dbReference type="GO" id="GO:0016301">
    <property type="term" value="F:kinase activity"/>
    <property type="evidence" value="ECO:0007669"/>
    <property type="project" value="UniProtKB-KW"/>
</dbReference>
<dbReference type="Pfam" id="PF03473">
    <property type="entry name" value="MOSC"/>
    <property type="match status" value="1"/>
</dbReference>
<dbReference type="SUPFAM" id="SSF52343">
    <property type="entry name" value="Ferredoxin reductase-like, C-terminal NADP-linked domain"/>
    <property type="match status" value="1"/>
</dbReference>
<dbReference type="EMBL" id="JAGPXC010000003">
    <property type="protein sequence ID" value="KAH6655437.1"/>
    <property type="molecule type" value="Genomic_DNA"/>
</dbReference>
<dbReference type="InterPro" id="IPR039261">
    <property type="entry name" value="FNR_nucleotide-bd"/>
</dbReference>
<gene>
    <name evidence="6" type="ORF">BKA67DRAFT_515926</name>
</gene>
<evidence type="ECO:0000259" key="4">
    <source>
        <dbReference type="PROSITE" id="PS51340"/>
    </source>
</evidence>
<keyword evidence="1" id="KW-0479">Metal-binding</keyword>
<evidence type="ECO:0000259" key="5">
    <source>
        <dbReference type="PROSITE" id="PS51384"/>
    </source>
</evidence>
<dbReference type="InterPro" id="IPR011037">
    <property type="entry name" value="Pyrv_Knase-like_insert_dom_sf"/>
</dbReference>
<evidence type="ECO:0000259" key="3">
    <source>
        <dbReference type="PROSITE" id="PS51085"/>
    </source>
</evidence>
<dbReference type="Gene3D" id="2.40.33.20">
    <property type="entry name" value="PK beta-barrel domain-like"/>
    <property type="match status" value="1"/>
</dbReference>
<dbReference type="SUPFAM" id="SSF54292">
    <property type="entry name" value="2Fe-2S ferredoxin-like"/>
    <property type="match status" value="1"/>
</dbReference>
<dbReference type="PROSITE" id="PS00197">
    <property type="entry name" value="2FE2S_FER_1"/>
    <property type="match status" value="1"/>
</dbReference>
<keyword evidence="1" id="KW-0408">Iron</keyword>
<dbReference type="GO" id="GO:0051537">
    <property type="term" value="F:2 iron, 2 sulfur cluster binding"/>
    <property type="evidence" value="ECO:0007669"/>
    <property type="project" value="UniProtKB-KW"/>
</dbReference>
<dbReference type="InterPro" id="IPR017938">
    <property type="entry name" value="Riboflavin_synthase-like_b-brl"/>
</dbReference>
<evidence type="ECO:0000313" key="6">
    <source>
        <dbReference type="EMBL" id="KAH6655437.1"/>
    </source>
</evidence>
<keyword evidence="7" id="KW-1185">Reference proteome</keyword>
<name>A0A9P8UNP1_9PEZI</name>
<evidence type="ECO:0000256" key="2">
    <source>
        <dbReference type="ARBA" id="ARBA00023014"/>
    </source>
</evidence>
<dbReference type="InterPro" id="IPR006058">
    <property type="entry name" value="2Fe2S_fd_BS"/>
</dbReference>
<dbReference type="InterPro" id="IPR005302">
    <property type="entry name" value="MoCF_Sase_C"/>
</dbReference>
<dbReference type="PROSITE" id="PS51384">
    <property type="entry name" value="FAD_FR"/>
    <property type="match status" value="1"/>
</dbReference>
<dbReference type="GO" id="GO:0030170">
    <property type="term" value="F:pyridoxal phosphate binding"/>
    <property type="evidence" value="ECO:0007669"/>
    <property type="project" value="InterPro"/>
</dbReference>
<dbReference type="GO" id="GO:0016491">
    <property type="term" value="F:oxidoreductase activity"/>
    <property type="evidence" value="ECO:0007669"/>
    <property type="project" value="InterPro"/>
</dbReference>
<keyword evidence="6" id="KW-0670">Pyruvate</keyword>
<dbReference type="InterPro" id="IPR012675">
    <property type="entry name" value="Beta-grasp_dom_sf"/>
</dbReference>
<organism evidence="6 7">
    <name type="scientific">Truncatella angustata</name>
    <dbReference type="NCBI Taxonomy" id="152316"/>
    <lineage>
        <taxon>Eukaryota</taxon>
        <taxon>Fungi</taxon>
        <taxon>Dikarya</taxon>
        <taxon>Ascomycota</taxon>
        <taxon>Pezizomycotina</taxon>
        <taxon>Sordariomycetes</taxon>
        <taxon>Xylariomycetidae</taxon>
        <taxon>Amphisphaeriales</taxon>
        <taxon>Sporocadaceae</taxon>
        <taxon>Truncatella</taxon>
    </lineage>
</organism>
<dbReference type="PANTHER" id="PTHR30212:SF2">
    <property type="entry name" value="PROTEIN YIIM"/>
    <property type="match status" value="1"/>
</dbReference>
<sequence length="571" mass="62473">MSPAADLDLDAPFVQDIILEVRSSKMKTMPGLNIQSGIDKTIRDGIVSVDRLGIEGDEHDPTFHGGVDKAVHGYCSSHYPKWQAEYPEAASRFKPGGFGENLVTAHMNERNVCIGDIISVGDRETGLQLQVSLPRSPCFKLNHRFRLKNFAPRTSALSRTGWYYRVLRPGPLEAGMTISLVERRHPRWTVERVQEYLHRNQEDPDMNRELSKIEEMGDEARGAFVKRVAKAEAAAKRREKAENEPKEEWTPYRLAEKRRQTERIASIVLEALAPDPEAPSYLLGAHARVRLPSGLERCYSIVSGTPNRFELGVALDAQSRGGSAYLHGAAREGDMLLVSSRTGGAIAPAGLASSHVFVAGGVGVTAFLALLSMYKKIHWNAVLHYAVRSEADVPFSSSLADLARPAPNKDGQVGPSSVEVVLYRGDQNERMDVRQIFAGAGWNSHFYVCGPRRLMDAALAASKEAGLGDDEVHFEAFGADTTGDPFEAEVANRGNQILKVGAEETLLEVLRREFGSTQIASSCEVGNCGTCKVALKCGRVEHRGTGLPEDEKEQGLLSCVSRGIGRIGIEI</sequence>
<dbReference type="Pfam" id="PF03475">
    <property type="entry name" value="YiiM_3-alpha"/>
    <property type="match status" value="1"/>
</dbReference>
<keyword evidence="6" id="KW-0808">Transferase</keyword>
<dbReference type="Proteomes" id="UP000758603">
    <property type="component" value="Unassembled WGS sequence"/>
</dbReference>
<dbReference type="InterPro" id="IPR052353">
    <property type="entry name" value="Benzoxazolinone_Detox_Enz"/>
</dbReference>
<dbReference type="GO" id="GO:0030151">
    <property type="term" value="F:molybdenum ion binding"/>
    <property type="evidence" value="ECO:0007669"/>
    <property type="project" value="InterPro"/>
</dbReference>